<sequence length="94" mass="10714">MLTATAFTVSTVQQHWLTVSHLRRRKLLFPLWLWLKFCTLAAPAPQASAQCSLERSNSKLEDYDIWVLTGVRCANEARAFVQPQQAIIQLPTCQ</sequence>
<keyword evidence="1" id="KW-0732">Signal</keyword>
<feature type="signal peptide" evidence="1">
    <location>
        <begin position="1"/>
        <end position="49"/>
    </location>
</feature>
<keyword evidence="3" id="KW-1185">Reference proteome</keyword>
<accession>A0ABR4CJR9</accession>
<evidence type="ECO:0008006" key="4">
    <source>
        <dbReference type="Google" id="ProtNLM"/>
    </source>
</evidence>
<name>A0ABR4CJR9_9HELO</name>
<protein>
    <recommendedName>
        <fullName evidence="4">Secreted protein</fullName>
    </recommendedName>
</protein>
<feature type="chain" id="PRO_5045243551" description="Secreted protein" evidence="1">
    <location>
        <begin position="50"/>
        <end position="94"/>
    </location>
</feature>
<proteinExistence type="predicted"/>
<evidence type="ECO:0000313" key="2">
    <source>
        <dbReference type="EMBL" id="KAL2070207.1"/>
    </source>
</evidence>
<evidence type="ECO:0000313" key="3">
    <source>
        <dbReference type="Proteomes" id="UP001595075"/>
    </source>
</evidence>
<evidence type="ECO:0000256" key="1">
    <source>
        <dbReference type="SAM" id="SignalP"/>
    </source>
</evidence>
<dbReference type="Proteomes" id="UP001595075">
    <property type="component" value="Unassembled WGS sequence"/>
</dbReference>
<comment type="caution">
    <text evidence="2">The sequence shown here is derived from an EMBL/GenBank/DDBJ whole genome shotgun (WGS) entry which is preliminary data.</text>
</comment>
<reference evidence="2 3" key="1">
    <citation type="journal article" date="2024" name="Commun. Biol.">
        <title>Comparative genomic analysis of thermophilic fungi reveals convergent evolutionary adaptations and gene losses.</title>
        <authorList>
            <person name="Steindorff A.S."/>
            <person name="Aguilar-Pontes M.V."/>
            <person name="Robinson A.J."/>
            <person name="Andreopoulos B."/>
            <person name="LaButti K."/>
            <person name="Kuo A."/>
            <person name="Mondo S."/>
            <person name="Riley R."/>
            <person name="Otillar R."/>
            <person name="Haridas S."/>
            <person name="Lipzen A."/>
            <person name="Grimwood J."/>
            <person name="Schmutz J."/>
            <person name="Clum A."/>
            <person name="Reid I.D."/>
            <person name="Moisan M.C."/>
            <person name="Butler G."/>
            <person name="Nguyen T.T.M."/>
            <person name="Dewar K."/>
            <person name="Conant G."/>
            <person name="Drula E."/>
            <person name="Henrissat B."/>
            <person name="Hansel C."/>
            <person name="Singer S."/>
            <person name="Hutchinson M.I."/>
            <person name="de Vries R.P."/>
            <person name="Natvig D.O."/>
            <person name="Powell A.J."/>
            <person name="Tsang A."/>
            <person name="Grigoriev I.V."/>
        </authorList>
    </citation>
    <scope>NUCLEOTIDE SEQUENCE [LARGE SCALE GENOMIC DNA]</scope>
    <source>
        <strain evidence="2 3">CBS 494.80</strain>
    </source>
</reference>
<organism evidence="2 3">
    <name type="scientific">Oculimacula yallundae</name>
    <dbReference type="NCBI Taxonomy" id="86028"/>
    <lineage>
        <taxon>Eukaryota</taxon>
        <taxon>Fungi</taxon>
        <taxon>Dikarya</taxon>
        <taxon>Ascomycota</taxon>
        <taxon>Pezizomycotina</taxon>
        <taxon>Leotiomycetes</taxon>
        <taxon>Helotiales</taxon>
        <taxon>Ploettnerulaceae</taxon>
        <taxon>Oculimacula</taxon>
    </lineage>
</organism>
<gene>
    <name evidence="2" type="ORF">VTL71DRAFT_13233</name>
</gene>
<dbReference type="EMBL" id="JAZHXI010000006">
    <property type="protein sequence ID" value="KAL2070207.1"/>
    <property type="molecule type" value="Genomic_DNA"/>
</dbReference>